<feature type="compositionally biased region" description="Low complexity" evidence="1">
    <location>
        <begin position="114"/>
        <end position="136"/>
    </location>
</feature>
<dbReference type="Pfam" id="PF01391">
    <property type="entry name" value="Collagen"/>
    <property type="match status" value="1"/>
</dbReference>
<protein>
    <submittedName>
        <fullName evidence="2">Collagen-like protein</fullName>
    </submittedName>
</protein>
<evidence type="ECO:0000256" key="1">
    <source>
        <dbReference type="SAM" id="MobiDB-lite"/>
    </source>
</evidence>
<dbReference type="EMBL" id="HQ010371">
    <property type="protein sequence ID" value="ADU04092.1"/>
    <property type="molecule type" value="Genomic_DNA"/>
</dbReference>
<name>E7D278_9BACL</name>
<feature type="compositionally biased region" description="Low complexity" evidence="1">
    <location>
        <begin position="149"/>
        <end position="166"/>
    </location>
</feature>
<sequence>MSQANIPGISPQISLNQSDVLNLLLASSAMTELGLSHLLNAEAEKVQYILGTLPGVTNSKPPSLQDLLAIDRSLNDILNSTCVKFESINEQVNSVIGTISQPGATGPTGPAGPMGPATGDTGPTGPTGLYITGDTGITGVTGHTGSTGAYGTLGTQGPTGPTGPIGLSIMGNTGMTGNTGETGYTGATGVTGPTGVISLNQGDTGFVGPTGPTGNTSPTGTTGPTGATGITGITGDTGITGVTGITGPTGATGLTGIQGDTGPTGGFVLGAGSFGLIANTSLSLPINIPLPINSFNNVYGVGISLASPDTITISPGIYSIDYGMTNNPRVRAAGTPPLPTYGCQLLANGQAINGSAIFMAPQNNSTILGLPNFFWGIYGNVVINPTVTTNINIVPLISPLDFQTTTAVISLAVTNSPTLASINILKLS</sequence>
<dbReference type="PANTHER" id="PTHR24023">
    <property type="entry name" value="COLLAGEN ALPHA"/>
    <property type="match status" value="1"/>
</dbReference>
<dbReference type="InterPro" id="IPR008160">
    <property type="entry name" value="Collagen"/>
</dbReference>
<accession>E7D278</accession>
<organism evidence="2">
    <name type="scientific">Pasteuria ramosa</name>
    <dbReference type="NCBI Taxonomy" id="225322"/>
    <lineage>
        <taxon>Bacteria</taxon>
        <taxon>Bacillati</taxon>
        <taxon>Bacillota</taxon>
        <taxon>Bacilli</taxon>
        <taxon>Bacillales</taxon>
        <taxon>Pasteuriaceae</taxon>
        <taxon>Pasteuria</taxon>
    </lineage>
</organism>
<dbReference type="GO" id="GO:0030198">
    <property type="term" value="P:extracellular matrix organization"/>
    <property type="evidence" value="ECO:0007669"/>
    <property type="project" value="TreeGrafter"/>
</dbReference>
<dbReference type="GO" id="GO:0005615">
    <property type="term" value="C:extracellular space"/>
    <property type="evidence" value="ECO:0007669"/>
    <property type="project" value="TreeGrafter"/>
</dbReference>
<proteinExistence type="predicted"/>
<feature type="region of interest" description="Disordered" evidence="1">
    <location>
        <begin position="99"/>
        <end position="136"/>
    </location>
</feature>
<feature type="compositionally biased region" description="Low complexity" evidence="1">
    <location>
        <begin position="209"/>
        <end position="234"/>
    </location>
</feature>
<feature type="region of interest" description="Disordered" evidence="1">
    <location>
        <begin position="206"/>
        <end position="234"/>
    </location>
</feature>
<reference evidence="2" key="2">
    <citation type="journal article" date="2011" name="Res. Microbiol.">
        <title>Characterisation of a large family of polymorphic collagen-like proteins in the endospore-forming bacterium Pasteuria ramosa.</title>
        <authorList>
            <person name="McElroy K."/>
            <person name="Mouton L."/>
            <person name="Du Pasquier L."/>
            <person name="Qi W."/>
            <person name="Ebert D."/>
        </authorList>
    </citation>
    <scope>NUCLEOTIDE SEQUENCE</scope>
</reference>
<dbReference type="InterPro" id="IPR050149">
    <property type="entry name" value="Collagen_superfamily"/>
</dbReference>
<gene>
    <name evidence="2" type="primary">Pcl8</name>
</gene>
<evidence type="ECO:0000313" key="2">
    <source>
        <dbReference type="EMBL" id="ADU04092.1"/>
    </source>
</evidence>
<dbReference type="InterPro" id="IPR058705">
    <property type="entry name" value="A_ENA"/>
</dbReference>
<dbReference type="GO" id="GO:0030020">
    <property type="term" value="F:extracellular matrix structural constituent conferring tensile strength"/>
    <property type="evidence" value="ECO:0007669"/>
    <property type="project" value="TreeGrafter"/>
</dbReference>
<dbReference type="GO" id="GO:0031012">
    <property type="term" value="C:extracellular matrix"/>
    <property type="evidence" value="ECO:0007669"/>
    <property type="project" value="TreeGrafter"/>
</dbReference>
<dbReference type="AlphaFoldDB" id="E7D278"/>
<feature type="region of interest" description="Disordered" evidence="1">
    <location>
        <begin position="149"/>
        <end position="179"/>
    </location>
</feature>
<reference evidence="2" key="1">
    <citation type="submission" date="2010-08" db="EMBL/GenBank/DDBJ databases">
        <authorList>
            <person name="McElroy K.E."/>
        </authorList>
    </citation>
    <scope>NUCLEOTIDE SEQUENCE</scope>
</reference>
<dbReference type="PANTHER" id="PTHR24023:SF1095">
    <property type="entry name" value="EGF-LIKE DOMAIN-CONTAINING PROTEIN"/>
    <property type="match status" value="1"/>
</dbReference>
<dbReference type="Pfam" id="PF26595">
    <property type="entry name" value="A_ENA"/>
    <property type="match status" value="1"/>
</dbReference>